<dbReference type="Proteomes" id="UP000198771">
    <property type="component" value="Unassembled WGS sequence"/>
</dbReference>
<dbReference type="EMBL" id="FMXO01000022">
    <property type="protein sequence ID" value="SDB60694.1"/>
    <property type="molecule type" value="Genomic_DNA"/>
</dbReference>
<dbReference type="InterPro" id="IPR050678">
    <property type="entry name" value="DNA_Partitioning_ATPase"/>
</dbReference>
<evidence type="ECO:0000313" key="3">
    <source>
        <dbReference type="Proteomes" id="UP000198771"/>
    </source>
</evidence>
<protein>
    <submittedName>
        <fullName evidence="2">Chromosome partitioning protein</fullName>
    </submittedName>
</protein>
<dbReference type="RefSeq" id="WP_092123783.1">
    <property type="nucleotide sequence ID" value="NZ_FMXO01000022.1"/>
</dbReference>
<dbReference type="CDD" id="cd02042">
    <property type="entry name" value="ParAB_family"/>
    <property type="match status" value="1"/>
</dbReference>
<dbReference type="Gene3D" id="3.40.50.300">
    <property type="entry name" value="P-loop containing nucleotide triphosphate hydrolases"/>
    <property type="match status" value="1"/>
</dbReference>
<dbReference type="OrthoDB" id="5523280at2"/>
<name>A0A1G6ET92_9BACT</name>
<dbReference type="InterPro" id="IPR027417">
    <property type="entry name" value="P-loop_NTPase"/>
</dbReference>
<dbReference type="PANTHER" id="PTHR13696:SF99">
    <property type="entry name" value="COBYRINIC ACID AC-DIAMIDE SYNTHASE"/>
    <property type="match status" value="1"/>
</dbReference>
<dbReference type="PANTHER" id="PTHR13696">
    <property type="entry name" value="P-LOOP CONTAINING NUCLEOSIDE TRIPHOSPHATE HYDROLASE"/>
    <property type="match status" value="1"/>
</dbReference>
<gene>
    <name evidence="2" type="ORF">SAMN05660653_03129</name>
</gene>
<feature type="domain" description="AAA" evidence="1">
    <location>
        <begin position="1"/>
        <end position="183"/>
    </location>
</feature>
<sequence>MRIITFANHKGGVGKTTTVVNTADILSRWGKRILVVDMDPQGNSTLTLGRKDPFEHQYTIGHLLADKELSVADCAHSVNGNLDLIPSNLHAYSQLALLPPNSAKRIFGLREKLEAVRGADNGYDLVLVDCPPQIEGPLITNAVAASDVYILPVDGESLYALQGTNHLIQAIEAIREDTNSDIRLLGVLVTMYNPRTTASRLVMDAVREFFGDALFQTVIRRNTTLNKANLSQQSIFDLDPASFGCQDYQKFATEMLSRVETGQKP</sequence>
<evidence type="ECO:0000313" key="2">
    <source>
        <dbReference type="EMBL" id="SDB60694.1"/>
    </source>
</evidence>
<dbReference type="Pfam" id="PF13614">
    <property type="entry name" value="AAA_31"/>
    <property type="match status" value="1"/>
</dbReference>
<proteinExistence type="predicted"/>
<dbReference type="FunFam" id="3.40.50.300:FF:000285">
    <property type="entry name" value="Sporulation initiation inhibitor Soj"/>
    <property type="match status" value="1"/>
</dbReference>
<dbReference type="PIRSF" id="PIRSF009320">
    <property type="entry name" value="Nuc_binding_HP_1000"/>
    <property type="match status" value="1"/>
</dbReference>
<accession>A0A1G6ET92</accession>
<evidence type="ECO:0000259" key="1">
    <source>
        <dbReference type="Pfam" id="PF13614"/>
    </source>
</evidence>
<dbReference type="InterPro" id="IPR025669">
    <property type="entry name" value="AAA_dom"/>
</dbReference>
<organism evidence="2 3">
    <name type="scientific">Desulfonatronum thiosulfatophilum</name>
    <dbReference type="NCBI Taxonomy" id="617002"/>
    <lineage>
        <taxon>Bacteria</taxon>
        <taxon>Pseudomonadati</taxon>
        <taxon>Thermodesulfobacteriota</taxon>
        <taxon>Desulfovibrionia</taxon>
        <taxon>Desulfovibrionales</taxon>
        <taxon>Desulfonatronaceae</taxon>
        <taxon>Desulfonatronum</taxon>
    </lineage>
</organism>
<dbReference type="AlphaFoldDB" id="A0A1G6ET92"/>
<dbReference type="STRING" id="617002.SAMN05660653_03129"/>
<keyword evidence="3" id="KW-1185">Reference proteome</keyword>
<reference evidence="2 3" key="1">
    <citation type="submission" date="2016-10" db="EMBL/GenBank/DDBJ databases">
        <authorList>
            <person name="de Groot N.N."/>
        </authorList>
    </citation>
    <scope>NUCLEOTIDE SEQUENCE [LARGE SCALE GENOMIC DNA]</scope>
    <source>
        <strain evidence="2 3">ASO4-2</strain>
    </source>
</reference>
<dbReference type="SUPFAM" id="SSF52540">
    <property type="entry name" value="P-loop containing nucleoside triphosphate hydrolases"/>
    <property type="match status" value="1"/>
</dbReference>
<dbReference type="PRINTS" id="PR00091">
    <property type="entry name" value="NITROGNASEII"/>
</dbReference>